<evidence type="ECO:0000313" key="2">
    <source>
        <dbReference type="Proteomes" id="UP000807716"/>
    </source>
</evidence>
<dbReference type="Proteomes" id="UP000807716">
    <property type="component" value="Unassembled WGS sequence"/>
</dbReference>
<evidence type="ECO:0000313" key="1">
    <source>
        <dbReference type="EMBL" id="KAG0255302.1"/>
    </source>
</evidence>
<keyword evidence="2" id="KW-1185">Reference proteome</keyword>
<dbReference type="EMBL" id="JAAAJB010000466">
    <property type="protein sequence ID" value="KAG0255302.1"/>
    <property type="molecule type" value="Genomic_DNA"/>
</dbReference>
<gene>
    <name evidence="1" type="ORF">DFQ27_006314</name>
</gene>
<accession>A0A9P6PWM4</accession>
<comment type="caution">
    <text evidence="1">The sequence shown here is derived from an EMBL/GenBank/DDBJ whole genome shotgun (WGS) entry which is preliminary data.</text>
</comment>
<name>A0A9P6PWM4_9FUNG</name>
<organism evidence="1 2">
    <name type="scientific">Actinomortierella ambigua</name>
    <dbReference type="NCBI Taxonomy" id="1343610"/>
    <lineage>
        <taxon>Eukaryota</taxon>
        <taxon>Fungi</taxon>
        <taxon>Fungi incertae sedis</taxon>
        <taxon>Mucoromycota</taxon>
        <taxon>Mortierellomycotina</taxon>
        <taxon>Mortierellomycetes</taxon>
        <taxon>Mortierellales</taxon>
        <taxon>Mortierellaceae</taxon>
        <taxon>Actinomortierella</taxon>
    </lineage>
</organism>
<sequence length="2089" mass="236328">MTQIESASELAIRSERDFHRFISRKPFRARTAAAHQLVRDHGAKVLPLVVELLATEPLVTEIPVLQPPADPESLNADGGDPNPVTVQTTLIYPQTNSSRRFLVRQLGLTMACSLVEAGVKEAMPLLLEQLNHPSSLGKKQLVSVLGAHASDDELLATTRDSSQATIDSLVEALIKNKRKPISYTIRGKPIPAPRARATTLPLLSRFKADLQASEDFKRHEVWKSYSALITIRRSMSTTTSEEETDEQIKNSLLEFQELYPPLHPWIELRPKQRDPKLADIIVDHLLHFLNHDVQRTMNLVQKASWRMTGDKQYQTSIPSQLWSRRAQDFWNRKQDGTILRDYYTSLINVDGGELVMRRALLNSNIFKNCRTAVVDSLARSALALLKRSEFDQVPSKTQDKSVVSARIDAIISFVALAIENIAYRSKGCSKYEAKVEPAQVVYDTTFNLLKDTLRPATAVLKRFTNSETELVNRLKLTILNKLIGEYTTSVNHACRVFPPLALVLFEEIKPFFNVPERLSAPLATIADNLLMSLKASSESVYDIPGNKVDRPFSSMPPWDNEEVFNITVLKEYERTQGTEAGLFDQDFSSRFNNLGTCLKPSQRNKMATWLIEGSGLHTVLVKKISSLLLTSTFTGVLSNPELRHQFIYPLVFGDLKAEANLGQEACIWASFLDIRNAETRALMAKETFKPSFADRLKWITAILNATRRSGSVREWIETLKWLLPKIRNEIQPNMLLLAPILTSSDGLIPRQYLDNATLDEAKELVSLYLTMDAQNASAIVPVSQITDFIDQLATQALNRFVHDPSHPFFQFGAEIPWRRALTRNGTATALDYYYLHVKEPTYDSDDRNEEEELERRKLLAKGKSELKKRGGRLLLLRVPDGQEETFVQAKLAIFNKRWLEVKDAVITAQQLEPKEGDDLLEIGQPEIWNERCCTLIGELGWRWERSPTLQRQVKRWMDTLESAKKLTFGSEEVLDWGSETEVSTADDNMDTVFSQYTSPFWLQLNGDKLEIYGKYMDLKIRSTSNWAVVSNGNNLCQDKKFEKKSGRTPGDLYLEWFNLSTSAIHISEVFEYLASTRQDLLTDEILTAQTEFRGIFNQITTNTSWDPFVSQPDRLTPHQCELLQKRHRAGLLETSQRFVLRVRHAEAFIKLPITNMADVAEILVLPNLPSRITEALLMYAPTLGEPASTLQVLLAPVYLHSHLARTAIHAVNNALQHVHVSKVADFISPLFPPPGSKPFKVTIQKEALRLACGSMKLFSSDTIQALVKRLWTRTDFHRDSRSVLIQQLIGLLASSEATEEAYVTACETAWKLLTEAARNKDWRKDGITMALLAVSPTERVNESGDIWVSHNNLTAQIYTNTSLSEMSHVSIPRRMIDDYVEKVLLPLTEEMGEEKAMVEVRMLAYQELINSTGWITPQNAATLAKRWEKELGQVQDHVKALQTLLVFGLARCVRPETQHAMENKGTKATVAWGALVSHVRGLATDFMDTSKARNIRLQYLQRIQNLKLGESLLCQNTGAASSAGAFLGDNMDLVQPLLDAGLESVLWTVVVAREIAVFQPKPEWTQDMINEEAFRILVRIVTLGNKYLSDIAVVKSWIEKLFSKADKKNLLRSFIGRKLLTSDPAFADWVHLDTVTLMVLNSNRGLFGLREISAFIERVATCEADMFYRTNCDLLGSILAAELNTQEQKRKKETTTDYLTLFHEVLLPIVERARRAGWKHGPDASLLRTIANSAWMVLFRAFIDLSGEMLHHYIERSLELRVDEWAARNMVSSYVSSMVELIKDNRQTPLQSDQYYESKGITPARVLLVEAVMNGKLANLELSAFANRQHDMPPEVMFAHAFVFEPKPVDPAPGVLNKVRVEKQTKQSMKDMDEYWKNTLDASGGYFKTLSQAVEKTKSQTMSPAMLHTYRGLTFTILESNRGFVLMRPFVYLDFVGLVVTAPDTEHTPTAFATQMVRAFQPVQHPVERHVSNYMWAPPMALALDMAEYLMDHVRGEAELEGHREAQLIEQLTAQFLSNWMRDTVKTKAGGVFAKAEGLAAVEVLKARYNKLVDELCQPASGGYNLALQLPEFEPGLPDQEPEEEFCEW</sequence>
<reference evidence="1" key="1">
    <citation type="journal article" date="2020" name="Fungal Divers.">
        <title>Resolving the Mortierellaceae phylogeny through synthesis of multi-gene phylogenetics and phylogenomics.</title>
        <authorList>
            <person name="Vandepol N."/>
            <person name="Liber J."/>
            <person name="Desiro A."/>
            <person name="Na H."/>
            <person name="Kennedy M."/>
            <person name="Barry K."/>
            <person name="Grigoriev I.V."/>
            <person name="Miller A.N."/>
            <person name="O'Donnell K."/>
            <person name="Stajich J.E."/>
            <person name="Bonito G."/>
        </authorList>
    </citation>
    <scope>NUCLEOTIDE SEQUENCE</scope>
    <source>
        <strain evidence="1">BC1065</strain>
    </source>
</reference>
<protein>
    <submittedName>
        <fullName evidence="1">Uncharacterized protein</fullName>
    </submittedName>
</protein>
<proteinExistence type="predicted"/>
<dbReference type="OrthoDB" id="3009231at2759"/>